<dbReference type="AlphaFoldDB" id="A0A0B1SGQ1"/>
<organism evidence="2 3">
    <name type="scientific">Oesophagostomum dentatum</name>
    <name type="common">Nodular worm</name>
    <dbReference type="NCBI Taxonomy" id="61180"/>
    <lineage>
        <taxon>Eukaryota</taxon>
        <taxon>Metazoa</taxon>
        <taxon>Ecdysozoa</taxon>
        <taxon>Nematoda</taxon>
        <taxon>Chromadorea</taxon>
        <taxon>Rhabditida</taxon>
        <taxon>Rhabditina</taxon>
        <taxon>Rhabditomorpha</taxon>
        <taxon>Strongyloidea</taxon>
        <taxon>Strongylidae</taxon>
        <taxon>Oesophagostomum</taxon>
    </lineage>
</organism>
<name>A0A0B1SGQ1_OESDE</name>
<accession>A0A0B1SGQ1</accession>
<keyword evidence="3" id="KW-1185">Reference proteome</keyword>
<evidence type="ECO:0000256" key="1">
    <source>
        <dbReference type="SAM" id="MobiDB-lite"/>
    </source>
</evidence>
<dbReference type="EMBL" id="KN568153">
    <property type="protein sequence ID" value="KHJ84513.1"/>
    <property type="molecule type" value="Genomic_DNA"/>
</dbReference>
<feature type="non-terminal residue" evidence="2">
    <location>
        <position position="1"/>
    </location>
</feature>
<evidence type="ECO:0000313" key="3">
    <source>
        <dbReference type="Proteomes" id="UP000053660"/>
    </source>
</evidence>
<proteinExistence type="predicted"/>
<dbReference type="OrthoDB" id="6337382at2759"/>
<feature type="compositionally biased region" description="Basic and acidic residues" evidence="1">
    <location>
        <begin position="129"/>
        <end position="138"/>
    </location>
</feature>
<feature type="compositionally biased region" description="Low complexity" evidence="1">
    <location>
        <begin position="182"/>
        <end position="262"/>
    </location>
</feature>
<feature type="region of interest" description="Disordered" evidence="1">
    <location>
        <begin position="129"/>
        <end position="262"/>
    </location>
</feature>
<dbReference type="Proteomes" id="UP000053660">
    <property type="component" value="Unassembled WGS sequence"/>
</dbReference>
<sequence length="262" mass="28661">LCRIRSFSRILFHFFSSWISGEPFDHSADGRERCAILRVHARVLDDVDCEAAPGTNVRMRFVCEREQDVHKKQQKSQNFIWSKLEKLLEYFGFAGNSTTPSTSSNNTDYDYVDELKKINLTSKERDEMKNIKIDKESSSEEQAAVESALKTLNKPGQKAFDIPEAETETSRPASQEDRPDSSSELLTGSVSSSTKSESSATTPEAAKAPEAATEAPEATTDAPEATTDAPEAITEAPEASTEAPEATTEAPEATTEAPEATT</sequence>
<evidence type="ECO:0000313" key="2">
    <source>
        <dbReference type="EMBL" id="KHJ84513.1"/>
    </source>
</evidence>
<protein>
    <submittedName>
        <fullName evidence="2">Uncharacterized protein</fullName>
    </submittedName>
</protein>
<reference evidence="2 3" key="1">
    <citation type="submission" date="2014-03" db="EMBL/GenBank/DDBJ databases">
        <title>Draft genome of the hookworm Oesophagostomum dentatum.</title>
        <authorList>
            <person name="Mitreva M."/>
        </authorList>
    </citation>
    <scope>NUCLEOTIDE SEQUENCE [LARGE SCALE GENOMIC DNA]</scope>
    <source>
        <strain evidence="2 3">OD-Hann</strain>
    </source>
</reference>
<gene>
    <name evidence="2" type="ORF">OESDEN_15770</name>
</gene>